<protein>
    <recommendedName>
        <fullName evidence="1">Transposase Synechocystis PCC 6803 domain-containing protein</fullName>
    </recommendedName>
</protein>
<gene>
    <name evidence="2" type="ORF">HC356_00195</name>
</gene>
<dbReference type="Pfam" id="PF01710">
    <property type="entry name" value="HTH_Tnp_IS630"/>
    <property type="match status" value="1"/>
</dbReference>
<dbReference type="RefSeq" id="WP_182183413.1">
    <property type="nucleotide sequence ID" value="NZ_CP050530.1"/>
</dbReference>
<accession>A0A7G5CBL9</accession>
<evidence type="ECO:0000313" key="3">
    <source>
        <dbReference type="Proteomes" id="UP000515596"/>
    </source>
</evidence>
<reference evidence="2 3" key="1">
    <citation type="journal article" date="2020" name="Mol. Biol. Evol.">
        <title>Life and death of selfish genes: comparative genomics reveals the dynamic evolution of cytoplasmic incompatibility.</title>
        <authorList>
            <person name="Martinez J."/>
            <person name="Klasson L."/>
            <person name="Welch J."/>
            <person name="Jiggins F.M."/>
        </authorList>
    </citation>
    <scope>NUCLEOTIDE SEQUENCE [LARGE SCALE GENOMIC DNA]</scope>
    <source>
        <strain evidence="2">WNik</strain>
    </source>
</reference>
<dbReference type="Proteomes" id="UP000515596">
    <property type="component" value="Chromosome"/>
</dbReference>
<evidence type="ECO:0000259" key="1">
    <source>
        <dbReference type="Pfam" id="PF01710"/>
    </source>
</evidence>
<feature type="domain" description="Transposase Synechocystis PCC 6803" evidence="1">
    <location>
        <begin position="5"/>
        <end position="47"/>
    </location>
</feature>
<sequence>MPSLYSEDLREQVLKAVDEKTMTIKRISEIFKLNIKTIYLWRKRKKETGNIKPSSGYQKGD</sequence>
<evidence type="ECO:0000313" key="2">
    <source>
        <dbReference type="EMBL" id="QMV46603.1"/>
    </source>
</evidence>
<dbReference type="InterPro" id="IPR009057">
    <property type="entry name" value="Homeodomain-like_sf"/>
</dbReference>
<dbReference type="SUPFAM" id="SSF46689">
    <property type="entry name" value="Homeodomain-like"/>
    <property type="match status" value="1"/>
</dbReference>
<name>A0A7G5CBL9_WOLPI</name>
<organism evidence="2 3">
    <name type="scientific">Wolbachia pipientis</name>
    <dbReference type="NCBI Taxonomy" id="955"/>
    <lineage>
        <taxon>Bacteria</taxon>
        <taxon>Pseudomonadati</taxon>
        <taxon>Pseudomonadota</taxon>
        <taxon>Alphaproteobacteria</taxon>
        <taxon>Rickettsiales</taxon>
        <taxon>Anaplasmataceae</taxon>
        <taxon>Wolbachieae</taxon>
        <taxon>Wolbachia</taxon>
    </lineage>
</organism>
<dbReference type="EMBL" id="CP050530">
    <property type="protein sequence ID" value="QMV46603.1"/>
    <property type="molecule type" value="Genomic_DNA"/>
</dbReference>
<proteinExistence type="predicted"/>
<dbReference type="InterPro" id="IPR002622">
    <property type="entry name" value="Transposase_14"/>
</dbReference>
<dbReference type="AlphaFoldDB" id="A0A7G5CBL9"/>